<keyword evidence="8" id="KW-1185">Reference proteome</keyword>
<dbReference type="CDD" id="cd17323">
    <property type="entry name" value="MFS_Tpo1_MDR_like"/>
    <property type="match status" value="1"/>
</dbReference>
<proteinExistence type="predicted"/>
<dbReference type="InterPro" id="IPR011701">
    <property type="entry name" value="MFS"/>
</dbReference>
<protein>
    <submittedName>
        <fullName evidence="7">Major facilitator superfamily domain-containing protein</fullName>
    </submittedName>
</protein>
<dbReference type="Pfam" id="PF07690">
    <property type="entry name" value="MFS_1"/>
    <property type="match status" value="1"/>
</dbReference>
<feature type="transmembrane region" description="Helical" evidence="5">
    <location>
        <begin position="81"/>
        <end position="101"/>
    </location>
</feature>
<comment type="caution">
    <text evidence="7">The sequence shown here is derived from an EMBL/GenBank/DDBJ whole genome shotgun (WGS) entry which is preliminary data.</text>
</comment>
<feature type="transmembrane region" description="Helical" evidence="5">
    <location>
        <begin position="108"/>
        <end position="128"/>
    </location>
</feature>
<feature type="transmembrane region" description="Helical" evidence="5">
    <location>
        <begin position="195"/>
        <end position="217"/>
    </location>
</feature>
<keyword evidence="3 5" id="KW-1133">Transmembrane helix</keyword>
<reference evidence="7 8" key="1">
    <citation type="submission" date="2024-07" db="EMBL/GenBank/DDBJ databases">
        <title>Section-level genome sequencing and comparative genomics of Aspergillus sections Usti and Cavernicolus.</title>
        <authorList>
            <consortium name="Lawrence Berkeley National Laboratory"/>
            <person name="Nybo J.L."/>
            <person name="Vesth T.C."/>
            <person name="Theobald S."/>
            <person name="Frisvad J.C."/>
            <person name="Larsen T.O."/>
            <person name="Kjaerboelling I."/>
            <person name="Rothschild-Mancinelli K."/>
            <person name="Lyhne E.K."/>
            <person name="Kogle M.E."/>
            <person name="Barry K."/>
            <person name="Clum A."/>
            <person name="Na H."/>
            <person name="Ledsgaard L."/>
            <person name="Lin J."/>
            <person name="Lipzen A."/>
            <person name="Kuo A."/>
            <person name="Riley R."/>
            <person name="Mondo S."/>
            <person name="Labutti K."/>
            <person name="Haridas S."/>
            <person name="Pangalinan J."/>
            <person name="Salamov A.A."/>
            <person name="Simmons B.A."/>
            <person name="Magnuson J.K."/>
            <person name="Chen J."/>
            <person name="Drula E."/>
            <person name="Henrissat B."/>
            <person name="Wiebenga A."/>
            <person name="Lubbers R.J."/>
            <person name="Gomes A.C."/>
            <person name="Makela M.R."/>
            <person name="Stajich J."/>
            <person name="Grigoriev I.V."/>
            <person name="Mortensen U.H."/>
            <person name="De Vries R.P."/>
            <person name="Baker S.E."/>
            <person name="Andersen M.R."/>
        </authorList>
    </citation>
    <scope>NUCLEOTIDE SEQUENCE [LARGE SCALE GENOMIC DNA]</scope>
    <source>
        <strain evidence="7 8">CBS 123904</strain>
    </source>
</reference>
<feature type="transmembrane region" description="Helical" evidence="5">
    <location>
        <begin position="351"/>
        <end position="373"/>
    </location>
</feature>
<dbReference type="InterPro" id="IPR036259">
    <property type="entry name" value="MFS_trans_sf"/>
</dbReference>
<feature type="transmembrane region" description="Helical" evidence="5">
    <location>
        <begin position="40"/>
        <end position="61"/>
    </location>
</feature>
<feature type="transmembrane region" description="Helical" evidence="5">
    <location>
        <begin position="311"/>
        <end position="330"/>
    </location>
</feature>
<keyword evidence="2 5" id="KW-0812">Transmembrane</keyword>
<keyword evidence="4 5" id="KW-0472">Membrane</keyword>
<dbReference type="Gene3D" id="1.20.1250.20">
    <property type="entry name" value="MFS general substrate transporter like domains"/>
    <property type="match status" value="1"/>
</dbReference>
<evidence type="ECO:0000259" key="6">
    <source>
        <dbReference type="PROSITE" id="PS50850"/>
    </source>
</evidence>
<evidence type="ECO:0000256" key="4">
    <source>
        <dbReference type="ARBA" id="ARBA00023136"/>
    </source>
</evidence>
<sequence length="479" mass="52252">MTEKQHPSSSGNFPLGEVIADWEGHADPMKPKNWPSGRKWNNVFLIALLTFVSPFGSSMLAPSMDQVMAEFGSTNSALQSLTVSIYVLGYAFGPLIFAPLSEEYGRQLPLLASSVLFLIMNIVCAVAVNLPMLIIFRFLTGLMGSAPLSLGPASIADMFEPQHCGKAMAAWNLPVLFAPAMGPLIGGYLTRAAGWRWNCWFMVIAMGVVLVAALFFLKESHDPTILERKARRMQAQFTNLVIRSALARTKSTQRTVLEALTRPTKLLLFSPIVQVLSLCSAVSYGFIYLLFTTLTEAFTRRYGIMNPESGLLYLGFGIGNIIGNLSLGVFSDQLVKHMTATNGRGEMKPEYRLPLLIPGTMLMPIGLLIYGWTLSANVHWIAPEIGLFVFGLGTIYISMPVSTYLVHAFPEHAASATAANTVLRSLLGGLLPLCGGRMYDALGDGWGNSLLAFISIAFIPPVLLLCRYGENLRKRSVGL</sequence>
<dbReference type="PROSITE" id="PS50850">
    <property type="entry name" value="MFS"/>
    <property type="match status" value="1"/>
</dbReference>
<evidence type="ECO:0000256" key="3">
    <source>
        <dbReference type="ARBA" id="ARBA00022989"/>
    </source>
</evidence>
<accession>A0ABR4JBE1</accession>
<feature type="transmembrane region" description="Helical" evidence="5">
    <location>
        <begin position="168"/>
        <end position="189"/>
    </location>
</feature>
<feature type="transmembrane region" description="Helical" evidence="5">
    <location>
        <begin position="445"/>
        <end position="466"/>
    </location>
</feature>
<dbReference type="PANTHER" id="PTHR23502:SF153">
    <property type="entry name" value="MULTIDRUG TRANSPORTER, PUTATIVE (AFU_ORTHOLOGUE AFUA_7G00230)-RELATED"/>
    <property type="match status" value="1"/>
</dbReference>
<gene>
    <name evidence="7" type="ORF">BJY01DRAFT_238091</name>
</gene>
<evidence type="ECO:0000313" key="8">
    <source>
        <dbReference type="Proteomes" id="UP001610446"/>
    </source>
</evidence>
<evidence type="ECO:0000313" key="7">
    <source>
        <dbReference type="EMBL" id="KAL2836879.1"/>
    </source>
</evidence>
<feature type="transmembrane region" description="Helical" evidence="5">
    <location>
        <begin position="266"/>
        <end position="291"/>
    </location>
</feature>
<dbReference type="Proteomes" id="UP001610446">
    <property type="component" value="Unassembled WGS sequence"/>
</dbReference>
<dbReference type="EMBL" id="JBFXLU010000170">
    <property type="protein sequence ID" value="KAL2836879.1"/>
    <property type="molecule type" value="Genomic_DNA"/>
</dbReference>
<dbReference type="PANTHER" id="PTHR23502">
    <property type="entry name" value="MAJOR FACILITATOR SUPERFAMILY"/>
    <property type="match status" value="1"/>
</dbReference>
<dbReference type="SUPFAM" id="SSF103473">
    <property type="entry name" value="MFS general substrate transporter"/>
    <property type="match status" value="1"/>
</dbReference>
<evidence type="ECO:0000256" key="2">
    <source>
        <dbReference type="ARBA" id="ARBA00022692"/>
    </source>
</evidence>
<evidence type="ECO:0000256" key="5">
    <source>
        <dbReference type="SAM" id="Phobius"/>
    </source>
</evidence>
<feature type="domain" description="Major facilitator superfamily (MFS) profile" evidence="6">
    <location>
        <begin position="42"/>
        <end position="472"/>
    </location>
</feature>
<organism evidence="7 8">
    <name type="scientific">Aspergillus pseudoustus</name>
    <dbReference type="NCBI Taxonomy" id="1810923"/>
    <lineage>
        <taxon>Eukaryota</taxon>
        <taxon>Fungi</taxon>
        <taxon>Dikarya</taxon>
        <taxon>Ascomycota</taxon>
        <taxon>Pezizomycotina</taxon>
        <taxon>Eurotiomycetes</taxon>
        <taxon>Eurotiomycetidae</taxon>
        <taxon>Eurotiales</taxon>
        <taxon>Aspergillaceae</taxon>
        <taxon>Aspergillus</taxon>
        <taxon>Aspergillus subgen. Nidulantes</taxon>
    </lineage>
</organism>
<feature type="transmembrane region" description="Helical" evidence="5">
    <location>
        <begin position="385"/>
        <end position="409"/>
    </location>
</feature>
<name>A0ABR4JBE1_9EURO</name>
<dbReference type="InterPro" id="IPR020846">
    <property type="entry name" value="MFS_dom"/>
</dbReference>
<comment type="subcellular location">
    <subcellularLocation>
        <location evidence="1">Membrane</location>
        <topology evidence="1">Multi-pass membrane protein</topology>
    </subcellularLocation>
</comment>
<evidence type="ECO:0000256" key="1">
    <source>
        <dbReference type="ARBA" id="ARBA00004141"/>
    </source>
</evidence>